<dbReference type="Gene3D" id="3.30.70.1290">
    <property type="entry name" value="Transposase IS200-like"/>
    <property type="match status" value="1"/>
</dbReference>
<dbReference type="PANTHER" id="PTHR36966:SF1">
    <property type="entry name" value="REP-ASSOCIATED TYROSINE TRANSPOSASE"/>
    <property type="match status" value="1"/>
</dbReference>
<protein>
    <submittedName>
        <fullName evidence="2">Transposase</fullName>
    </submittedName>
</protein>
<evidence type="ECO:0000313" key="2">
    <source>
        <dbReference type="EMBL" id="PIY20639.1"/>
    </source>
</evidence>
<reference evidence="3" key="1">
    <citation type="submission" date="2017-09" db="EMBL/GenBank/DDBJ databases">
        <title>Depth-based differentiation of microbial function through sediment-hosted aquifers and enrichment of novel symbionts in the deep terrestrial subsurface.</title>
        <authorList>
            <person name="Probst A.J."/>
            <person name="Ladd B."/>
            <person name="Jarett J.K."/>
            <person name="Geller-Mcgrath D.E."/>
            <person name="Sieber C.M.K."/>
            <person name="Emerson J.B."/>
            <person name="Anantharaman K."/>
            <person name="Thomas B.C."/>
            <person name="Malmstrom R."/>
            <person name="Stieglmeier M."/>
            <person name="Klingl A."/>
            <person name="Woyke T."/>
            <person name="Ryan C.M."/>
            <person name="Banfield J.F."/>
        </authorList>
    </citation>
    <scope>NUCLEOTIDE SEQUENCE [LARGE SCALE GENOMIC DNA]</scope>
</reference>
<dbReference type="SMART" id="SM01321">
    <property type="entry name" value="Y1_Tnp"/>
    <property type="match status" value="1"/>
</dbReference>
<dbReference type="PANTHER" id="PTHR36966">
    <property type="entry name" value="REP-ASSOCIATED TYROSINE TRANSPOSASE"/>
    <property type="match status" value="1"/>
</dbReference>
<dbReference type="Proteomes" id="UP000231028">
    <property type="component" value="Unassembled WGS sequence"/>
</dbReference>
<proteinExistence type="predicted"/>
<dbReference type="InterPro" id="IPR052715">
    <property type="entry name" value="RAYT_transposase"/>
</dbReference>
<dbReference type="GO" id="GO:0043565">
    <property type="term" value="F:sequence-specific DNA binding"/>
    <property type="evidence" value="ECO:0007669"/>
    <property type="project" value="TreeGrafter"/>
</dbReference>
<dbReference type="GO" id="GO:0006313">
    <property type="term" value="P:DNA transposition"/>
    <property type="evidence" value="ECO:0007669"/>
    <property type="project" value="InterPro"/>
</dbReference>
<feature type="domain" description="Transposase IS200-like" evidence="1">
    <location>
        <begin position="21"/>
        <end position="165"/>
    </location>
</feature>
<organism evidence="2 3">
    <name type="scientific">Candidatus Desantisbacteria bacterium CG_4_10_14_3_um_filter_40_18</name>
    <dbReference type="NCBI Taxonomy" id="1974544"/>
    <lineage>
        <taxon>Bacteria</taxon>
        <taxon>Candidatus Desantisiibacteriota</taxon>
    </lineage>
</organism>
<evidence type="ECO:0000313" key="3">
    <source>
        <dbReference type="Proteomes" id="UP000231028"/>
    </source>
</evidence>
<dbReference type="InterPro" id="IPR036515">
    <property type="entry name" value="Transposase_17_sf"/>
</dbReference>
<gene>
    <name evidence="2" type="ORF">COZ13_00010</name>
</gene>
<sequence length="184" mass="21679">MKYDTEIHHRRSIRLKGYDYTQIGLYYITLCCQNRECIFGEIFNGEMVLNEYGKIVDKCWRDLPIHYQNIQLDYFVIMPNHFHGIVIIDTIVGAGFKPALTNTDKPAPTNHGLSEFIRALKTFSSKQINQIRNTPGISVWQRNFYEHIIRDEKSLENIRNYIVNNPADWDDDENNITRIEKHGK</sequence>
<dbReference type="EMBL" id="PFKI01000001">
    <property type="protein sequence ID" value="PIY20639.1"/>
    <property type="molecule type" value="Genomic_DNA"/>
</dbReference>
<dbReference type="SUPFAM" id="SSF143422">
    <property type="entry name" value="Transposase IS200-like"/>
    <property type="match status" value="1"/>
</dbReference>
<accession>A0A2M7P5I4</accession>
<comment type="caution">
    <text evidence="2">The sequence shown here is derived from an EMBL/GenBank/DDBJ whole genome shotgun (WGS) entry which is preliminary data.</text>
</comment>
<name>A0A2M7P5I4_9BACT</name>
<dbReference type="GO" id="GO:0004803">
    <property type="term" value="F:transposase activity"/>
    <property type="evidence" value="ECO:0007669"/>
    <property type="project" value="InterPro"/>
</dbReference>
<dbReference type="AlphaFoldDB" id="A0A2M7P5I4"/>
<dbReference type="InterPro" id="IPR002686">
    <property type="entry name" value="Transposase_17"/>
</dbReference>
<evidence type="ECO:0000259" key="1">
    <source>
        <dbReference type="SMART" id="SM01321"/>
    </source>
</evidence>